<protein>
    <submittedName>
        <fullName evidence="2">Carbohydrate ABC transporter substrate-binding protein, CUT1 family</fullName>
    </submittedName>
</protein>
<dbReference type="Gene3D" id="3.40.190.10">
    <property type="entry name" value="Periplasmic binding protein-like II"/>
    <property type="match status" value="2"/>
</dbReference>
<keyword evidence="1" id="KW-0732">Signal</keyword>
<proteinExistence type="predicted"/>
<evidence type="ECO:0000313" key="3">
    <source>
        <dbReference type="Proteomes" id="UP000199220"/>
    </source>
</evidence>
<gene>
    <name evidence="2" type="ORF">SAMN04488554_3822</name>
</gene>
<dbReference type="OrthoDB" id="7918484at2"/>
<dbReference type="InterPro" id="IPR006059">
    <property type="entry name" value="SBP"/>
</dbReference>
<name>A0A1H5N0M6_9MICO</name>
<dbReference type="InterPro" id="IPR050490">
    <property type="entry name" value="Bact_solute-bd_prot1"/>
</dbReference>
<dbReference type="RefSeq" id="WP_089774706.1">
    <property type="nucleotide sequence ID" value="NZ_FNTX01000002.1"/>
</dbReference>
<sequence>MTMTSRRGKAAAGGLVFALGLSLGACGSDSSGSDGDVTLRVAWWGSQERHENFLSLIETYESENPGVTIEAEYSDSGGHWDRLATTTAGQDAPDVISFDKEHLFEYGGRGALLDLNTLDSMDTSDFPEASMGQGSLDGELYGLPFSQNAYTVIANEDLFADAGVELPDDAAWTWDDYYRITDEVATALGGEVRGSDYGEAGNATLEMWLGQNGESLYADDGSGIGYEPATASAWFAHLEHIRDSASGPSPDEFIEEMSGVFEEGRFLTNRTAMAFYYASQLPALEAAADSSMELLRPPSPTGDVAENGLAHIPSWFWGISSQSENTEAAGELLNFLSNDERVAETMLVSLGVPASGAAQETILPELDATGQEVVSFIGETSEESTFAPAPAPPGAGAVGGIVNRYMEEVLFSRLTPDEAAEQMTAEIEAELDRA</sequence>
<evidence type="ECO:0000256" key="1">
    <source>
        <dbReference type="SAM" id="SignalP"/>
    </source>
</evidence>
<dbReference type="PROSITE" id="PS51257">
    <property type="entry name" value="PROKAR_LIPOPROTEIN"/>
    <property type="match status" value="1"/>
</dbReference>
<dbReference type="Proteomes" id="UP000199220">
    <property type="component" value="Unassembled WGS sequence"/>
</dbReference>
<dbReference type="PANTHER" id="PTHR43649:SF11">
    <property type="entry name" value="ABC TRANSPORTER SUBSTRATE-BINDING PROTEIN YESO-RELATED"/>
    <property type="match status" value="1"/>
</dbReference>
<feature type="chain" id="PRO_5038595573" evidence="1">
    <location>
        <begin position="28"/>
        <end position="434"/>
    </location>
</feature>
<keyword evidence="3" id="KW-1185">Reference proteome</keyword>
<evidence type="ECO:0000313" key="2">
    <source>
        <dbReference type="EMBL" id="SEE95152.1"/>
    </source>
</evidence>
<accession>A0A1H5N0M6</accession>
<dbReference type="Pfam" id="PF13416">
    <property type="entry name" value="SBP_bac_8"/>
    <property type="match status" value="1"/>
</dbReference>
<dbReference type="SUPFAM" id="SSF53850">
    <property type="entry name" value="Periplasmic binding protein-like II"/>
    <property type="match status" value="1"/>
</dbReference>
<organism evidence="2 3">
    <name type="scientific">Ruania alba</name>
    <dbReference type="NCBI Taxonomy" id="648782"/>
    <lineage>
        <taxon>Bacteria</taxon>
        <taxon>Bacillati</taxon>
        <taxon>Actinomycetota</taxon>
        <taxon>Actinomycetes</taxon>
        <taxon>Micrococcales</taxon>
        <taxon>Ruaniaceae</taxon>
        <taxon>Ruania</taxon>
    </lineage>
</organism>
<dbReference type="AlphaFoldDB" id="A0A1H5N0M6"/>
<reference evidence="3" key="1">
    <citation type="submission" date="2016-10" db="EMBL/GenBank/DDBJ databases">
        <authorList>
            <person name="Varghese N."/>
            <person name="Submissions S."/>
        </authorList>
    </citation>
    <scope>NUCLEOTIDE SEQUENCE [LARGE SCALE GENOMIC DNA]</scope>
    <source>
        <strain evidence="3">DSM 21368</strain>
    </source>
</reference>
<dbReference type="PANTHER" id="PTHR43649">
    <property type="entry name" value="ARABINOSE-BINDING PROTEIN-RELATED"/>
    <property type="match status" value="1"/>
</dbReference>
<dbReference type="STRING" id="648782.SAMN04488554_3822"/>
<dbReference type="EMBL" id="FNTX01000002">
    <property type="protein sequence ID" value="SEE95152.1"/>
    <property type="molecule type" value="Genomic_DNA"/>
</dbReference>
<feature type="signal peptide" evidence="1">
    <location>
        <begin position="1"/>
        <end position="27"/>
    </location>
</feature>